<gene>
    <name evidence="2" type="ORF">ASPZODRAFT_797958</name>
</gene>
<dbReference type="VEuPathDB" id="FungiDB:ASPZODRAFT_797958"/>
<evidence type="ECO:0000313" key="2">
    <source>
        <dbReference type="EMBL" id="OJJ43938.1"/>
    </source>
</evidence>
<organism evidence="2 3">
    <name type="scientific">Penicilliopsis zonata CBS 506.65</name>
    <dbReference type="NCBI Taxonomy" id="1073090"/>
    <lineage>
        <taxon>Eukaryota</taxon>
        <taxon>Fungi</taxon>
        <taxon>Dikarya</taxon>
        <taxon>Ascomycota</taxon>
        <taxon>Pezizomycotina</taxon>
        <taxon>Eurotiomycetes</taxon>
        <taxon>Eurotiomycetidae</taxon>
        <taxon>Eurotiales</taxon>
        <taxon>Aspergillaceae</taxon>
        <taxon>Penicilliopsis</taxon>
    </lineage>
</organism>
<evidence type="ECO:0000256" key="1">
    <source>
        <dbReference type="SAM" id="MobiDB-lite"/>
    </source>
</evidence>
<keyword evidence="3" id="KW-1185">Reference proteome</keyword>
<dbReference type="GeneID" id="34616701"/>
<feature type="region of interest" description="Disordered" evidence="1">
    <location>
        <begin position="50"/>
        <end position="88"/>
    </location>
</feature>
<sequence>MTWDANGWTVTTVFVPSDHHDEMVISFSLYSSLLVSHLLMTTKKLELLQDMSTSEEPPTEVPPEEGGDSGEEEYDYGDSEEKESDSDANRLSELAEALMYNATGSFSQSEEGTPLGFPKIKLQECQHSLADLQAAAAKANIKVRLASPLWSKSYLPAADGVSRTVNETPVSTPSLLAWQKSWVPTYKRRRRMPRSTRLRSVQRISGRWRKSFRQI</sequence>
<protein>
    <submittedName>
        <fullName evidence="2">Uncharacterized protein</fullName>
    </submittedName>
</protein>
<dbReference type="RefSeq" id="XP_022578448.1">
    <property type="nucleotide sequence ID" value="XM_022730237.1"/>
</dbReference>
<accession>A0A1L9S9W5</accession>
<dbReference type="EMBL" id="KV878349">
    <property type="protein sequence ID" value="OJJ43938.1"/>
    <property type="molecule type" value="Genomic_DNA"/>
</dbReference>
<dbReference type="Proteomes" id="UP000184188">
    <property type="component" value="Unassembled WGS sequence"/>
</dbReference>
<name>A0A1L9S9W5_9EURO</name>
<dbReference type="AlphaFoldDB" id="A0A1L9S9W5"/>
<reference evidence="3" key="1">
    <citation type="journal article" date="2017" name="Genome Biol.">
        <title>Comparative genomics reveals high biological diversity and specific adaptations in the industrially and medically important fungal genus Aspergillus.</title>
        <authorList>
            <person name="de Vries R.P."/>
            <person name="Riley R."/>
            <person name="Wiebenga A."/>
            <person name="Aguilar-Osorio G."/>
            <person name="Amillis S."/>
            <person name="Uchima C.A."/>
            <person name="Anderluh G."/>
            <person name="Asadollahi M."/>
            <person name="Askin M."/>
            <person name="Barry K."/>
            <person name="Battaglia E."/>
            <person name="Bayram O."/>
            <person name="Benocci T."/>
            <person name="Braus-Stromeyer S.A."/>
            <person name="Caldana C."/>
            <person name="Canovas D."/>
            <person name="Cerqueira G.C."/>
            <person name="Chen F."/>
            <person name="Chen W."/>
            <person name="Choi C."/>
            <person name="Clum A."/>
            <person name="Dos Santos R.A."/>
            <person name="Damasio A.R."/>
            <person name="Diallinas G."/>
            <person name="Emri T."/>
            <person name="Fekete E."/>
            <person name="Flipphi M."/>
            <person name="Freyberg S."/>
            <person name="Gallo A."/>
            <person name="Gournas C."/>
            <person name="Habgood R."/>
            <person name="Hainaut M."/>
            <person name="Harispe M.L."/>
            <person name="Henrissat B."/>
            <person name="Hilden K.S."/>
            <person name="Hope R."/>
            <person name="Hossain A."/>
            <person name="Karabika E."/>
            <person name="Karaffa L."/>
            <person name="Karanyi Z."/>
            <person name="Krasevec N."/>
            <person name="Kuo A."/>
            <person name="Kusch H."/>
            <person name="LaButti K."/>
            <person name="Lagendijk E.L."/>
            <person name="Lapidus A."/>
            <person name="Levasseur A."/>
            <person name="Lindquist E."/>
            <person name="Lipzen A."/>
            <person name="Logrieco A.F."/>
            <person name="MacCabe A."/>
            <person name="Maekelae M.R."/>
            <person name="Malavazi I."/>
            <person name="Melin P."/>
            <person name="Meyer V."/>
            <person name="Mielnichuk N."/>
            <person name="Miskei M."/>
            <person name="Molnar A.P."/>
            <person name="Mule G."/>
            <person name="Ngan C.Y."/>
            <person name="Orejas M."/>
            <person name="Orosz E."/>
            <person name="Ouedraogo J.P."/>
            <person name="Overkamp K.M."/>
            <person name="Park H.-S."/>
            <person name="Perrone G."/>
            <person name="Piumi F."/>
            <person name="Punt P.J."/>
            <person name="Ram A.F."/>
            <person name="Ramon A."/>
            <person name="Rauscher S."/>
            <person name="Record E."/>
            <person name="Riano-Pachon D.M."/>
            <person name="Robert V."/>
            <person name="Roehrig J."/>
            <person name="Ruller R."/>
            <person name="Salamov A."/>
            <person name="Salih N.S."/>
            <person name="Samson R.A."/>
            <person name="Sandor E."/>
            <person name="Sanguinetti M."/>
            <person name="Schuetze T."/>
            <person name="Sepcic K."/>
            <person name="Shelest E."/>
            <person name="Sherlock G."/>
            <person name="Sophianopoulou V."/>
            <person name="Squina F.M."/>
            <person name="Sun H."/>
            <person name="Susca A."/>
            <person name="Todd R.B."/>
            <person name="Tsang A."/>
            <person name="Unkles S.E."/>
            <person name="van de Wiele N."/>
            <person name="van Rossen-Uffink D."/>
            <person name="Oliveira J.V."/>
            <person name="Vesth T.C."/>
            <person name="Visser J."/>
            <person name="Yu J.-H."/>
            <person name="Zhou M."/>
            <person name="Andersen M.R."/>
            <person name="Archer D.B."/>
            <person name="Baker S.E."/>
            <person name="Benoit I."/>
            <person name="Brakhage A.A."/>
            <person name="Braus G.H."/>
            <person name="Fischer R."/>
            <person name="Frisvad J.C."/>
            <person name="Goldman G.H."/>
            <person name="Houbraken J."/>
            <person name="Oakley B."/>
            <person name="Pocsi I."/>
            <person name="Scazzocchio C."/>
            <person name="Seiboth B."/>
            <person name="vanKuyk P.A."/>
            <person name="Wortman J."/>
            <person name="Dyer P.S."/>
            <person name="Grigoriev I.V."/>
        </authorList>
    </citation>
    <scope>NUCLEOTIDE SEQUENCE [LARGE SCALE GENOMIC DNA]</scope>
    <source>
        <strain evidence="3">CBS 506.65</strain>
    </source>
</reference>
<feature type="compositionally biased region" description="Acidic residues" evidence="1">
    <location>
        <begin position="62"/>
        <end position="84"/>
    </location>
</feature>
<proteinExistence type="predicted"/>
<evidence type="ECO:0000313" key="3">
    <source>
        <dbReference type="Proteomes" id="UP000184188"/>
    </source>
</evidence>